<dbReference type="EMBL" id="ON191531">
    <property type="protein sequence ID" value="URG17470.1"/>
    <property type="molecule type" value="Genomic_DNA"/>
</dbReference>
<evidence type="ECO:0000313" key="3">
    <source>
        <dbReference type="Proteomes" id="UP001057233"/>
    </source>
</evidence>
<accession>A0A9E7LF41</accession>
<protein>
    <submittedName>
        <fullName evidence="2">Membrane protein</fullName>
    </submittedName>
</protein>
<gene>
    <name evidence="2" type="ORF">Mbo2_100</name>
</gene>
<proteinExistence type="predicted"/>
<keyword evidence="3" id="KW-1185">Reference proteome</keyword>
<name>A0A9E7LF41_9CAUD</name>
<keyword evidence="1" id="KW-0812">Transmembrane</keyword>
<reference evidence="2" key="1">
    <citation type="submission" date="2022-04" db="EMBL/GenBank/DDBJ databases">
        <authorList>
            <person name="Hwangbo M."/>
            <person name="Wang B."/>
            <person name="Gill J.J."/>
            <person name="Chu K.-H."/>
            <person name="Young R."/>
        </authorList>
    </citation>
    <scope>NUCLEOTIDE SEQUENCE</scope>
</reference>
<organism evidence="2 3">
    <name type="scientific">Rhodococcus phage Mbo2</name>
    <dbReference type="NCBI Taxonomy" id="2936911"/>
    <lineage>
        <taxon>Viruses</taxon>
        <taxon>Duplodnaviria</taxon>
        <taxon>Heunggongvirae</taxon>
        <taxon>Uroviricota</taxon>
        <taxon>Caudoviricetes</taxon>
        <taxon>Caudoviricetes incertae sedis</taxon>
        <taxon>Mboduovirus</taxon>
        <taxon>Mboduovirus mbo2</taxon>
    </lineage>
</organism>
<keyword evidence="1" id="KW-0472">Membrane</keyword>
<evidence type="ECO:0000313" key="2">
    <source>
        <dbReference type="EMBL" id="URG17470.1"/>
    </source>
</evidence>
<feature type="transmembrane region" description="Helical" evidence="1">
    <location>
        <begin position="12"/>
        <end position="32"/>
    </location>
</feature>
<evidence type="ECO:0000256" key="1">
    <source>
        <dbReference type="SAM" id="Phobius"/>
    </source>
</evidence>
<dbReference type="Proteomes" id="UP001057233">
    <property type="component" value="Segment"/>
</dbReference>
<keyword evidence="1" id="KW-1133">Transmembrane helix</keyword>
<sequence>MTNAPVTRTLTALDYLAAIGIGVLLAAVFFLGDRMTEHGPLWQDTDAHAVTTATVAPASRVIELDAADAEHVNYCTDGLPVYVDTDTGTVFGDQDGDGVLSGPDCDWQ</sequence>